<gene>
    <name evidence="7" type="ORF">BJ971_001382</name>
</gene>
<evidence type="ECO:0000256" key="2">
    <source>
        <dbReference type="ARBA" id="ARBA00022737"/>
    </source>
</evidence>
<keyword evidence="4" id="KW-0406">Ion transport</keyword>
<dbReference type="PANTHER" id="PTHR11878">
    <property type="entry name" value="SODIUM/CALCIUM EXCHANGER"/>
    <property type="match status" value="1"/>
</dbReference>
<evidence type="ECO:0000313" key="8">
    <source>
        <dbReference type="Proteomes" id="UP000578112"/>
    </source>
</evidence>
<feature type="domain" description="Calx-beta" evidence="6">
    <location>
        <begin position="320"/>
        <end position="424"/>
    </location>
</feature>
<keyword evidence="2" id="KW-0677">Repeat</keyword>
<evidence type="ECO:0000256" key="5">
    <source>
        <dbReference type="SAM" id="MobiDB-lite"/>
    </source>
</evidence>
<protein>
    <recommendedName>
        <fullName evidence="6">Calx-beta domain-containing protein</fullName>
    </recommendedName>
</protein>
<sequence>MDARADRPKSPGAPPAVACGTEKGKPVERRGRKARDLPEREAAQPPKETEKHMRYQPAHAAKSGSVPFTLHGHKPARAVLAAATAGILGLVSTALVPSPAMADANGTVSVTVAPSSVTEGQGTLTFTIVNTGANAANVTLGGTATPVTDFTAAPAVPATVAAAGSATIVITPLADLTYEGGNETVIITAADSVTGGVDHGSATGTIVDAETTPPTYALSALPNPVGEAAGTTAITATLTKKSSTATTILLSTTNGTARAGYDYVGLTSFPLTVPAGSLTASTNVTIIADGITDSAAVETFNVTSSSAGLVQPTNAAAGAVTVSINDANVTSEVKVTGGGSVAEGDTLTIPVTLTPASEKEVKVDWESVAPGGGLTPVATAGTDFVYPANRTVTIPAGQTAGSIAIQTTKDNIFEENENFKIQLTNPQNTTIDAANSSVAGLITTGKDAPKVKIEPTTVTEGDSGRTAATFTATLSAASTQTVKIAWSADADGVGLKPAIPGTDFVTKSGVLTFAPGVTTQTFTVEIIGDTIDEASTAGVSAPTDGETFKLTLSAPPGSEAFIDLSDPGTTRIITILDDDAAPTLIFADKSQAEGNDAAAWLTPVMLSNGTDMPITFNVTVGAGSTANSTALAGPGGNDYSLLNATGIVIPAGETSAYPVLLVNGDLINETDEIINLVATPTVNNAFLATAATPKTAKITLQNDDKVPNFAVNDVSGAEGETVSVTGTVTGTRQADASVPATNVRLTFAGGSSNGSRAASVNDFDNPGAGTINIPWNTLSNSVLHITDVDLLADEANEPAETILVTGNGVDGTATVTPGVITIEASGTQTPGTLTLTSTTATRLGAGSVTLTGTASDEGAEVTLWGRTVDSAAGDFTEINTATAGAGGAYTFKPVINMDGMYFKTTDGDLTSSTVRVNVKENPSLSATSPSKGSVKVVVTGNPKVRGLSAKIFRLDGTKWVTAGTGILNSSGTFTKSFTAKSGKTYSFRAQVVGNSARGILTSAVTATKTVKAK</sequence>
<evidence type="ECO:0000256" key="3">
    <source>
        <dbReference type="ARBA" id="ARBA00022837"/>
    </source>
</evidence>
<evidence type="ECO:0000313" key="7">
    <source>
        <dbReference type="EMBL" id="MBB4760826.1"/>
    </source>
</evidence>
<evidence type="ECO:0000256" key="4">
    <source>
        <dbReference type="ARBA" id="ARBA00023065"/>
    </source>
</evidence>
<keyword evidence="3" id="KW-0106">Calcium</keyword>
<keyword evidence="8" id="KW-1185">Reference proteome</keyword>
<dbReference type="Pfam" id="PF03160">
    <property type="entry name" value="Calx-beta"/>
    <property type="match status" value="4"/>
</dbReference>
<feature type="region of interest" description="Disordered" evidence="5">
    <location>
        <begin position="1"/>
        <end position="66"/>
    </location>
</feature>
<dbReference type="EMBL" id="JACHNH010000001">
    <property type="protein sequence ID" value="MBB4760826.1"/>
    <property type="molecule type" value="Genomic_DNA"/>
</dbReference>
<keyword evidence="4" id="KW-0813">Transport</keyword>
<dbReference type="SUPFAM" id="SSF141072">
    <property type="entry name" value="CalX-like"/>
    <property type="match status" value="5"/>
</dbReference>
<dbReference type="Proteomes" id="UP000578112">
    <property type="component" value="Unassembled WGS sequence"/>
</dbReference>
<proteinExistence type="predicted"/>
<keyword evidence="1" id="KW-0732">Signal</keyword>
<dbReference type="Gene3D" id="2.60.40.2030">
    <property type="match status" value="5"/>
</dbReference>
<organism evidence="7 8">
    <name type="scientific">Actinoplanes digitatis</name>
    <dbReference type="NCBI Taxonomy" id="1868"/>
    <lineage>
        <taxon>Bacteria</taxon>
        <taxon>Bacillati</taxon>
        <taxon>Actinomycetota</taxon>
        <taxon>Actinomycetes</taxon>
        <taxon>Micromonosporales</taxon>
        <taxon>Micromonosporaceae</taxon>
        <taxon>Actinoplanes</taxon>
    </lineage>
</organism>
<comment type="caution">
    <text evidence="7">The sequence shown here is derived from an EMBL/GenBank/DDBJ whole genome shotgun (WGS) entry which is preliminary data.</text>
</comment>
<name>A0A7W7HUG6_9ACTN</name>
<evidence type="ECO:0000256" key="1">
    <source>
        <dbReference type="ARBA" id="ARBA00022729"/>
    </source>
</evidence>
<dbReference type="GO" id="GO:0030001">
    <property type="term" value="P:metal ion transport"/>
    <property type="evidence" value="ECO:0007669"/>
    <property type="project" value="TreeGrafter"/>
</dbReference>
<dbReference type="InterPro" id="IPR003644">
    <property type="entry name" value="Calx_beta"/>
</dbReference>
<dbReference type="GO" id="GO:0016020">
    <property type="term" value="C:membrane"/>
    <property type="evidence" value="ECO:0007669"/>
    <property type="project" value="InterPro"/>
</dbReference>
<evidence type="ECO:0000259" key="6">
    <source>
        <dbReference type="SMART" id="SM00237"/>
    </source>
</evidence>
<dbReference type="InterPro" id="IPR051171">
    <property type="entry name" value="CaCA"/>
</dbReference>
<dbReference type="AlphaFoldDB" id="A0A7W7HUG6"/>
<feature type="compositionally biased region" description="Basic and acidic residues" evidence="5">
    <location>
        <begin position="22"/>
        <end position="53"/>
    </location>
</feature>
<dbReference type="PANTHER" id="PTHR11878:SF65">
    <property type="entry name" value="NA_CA-EXCHANGE PROTEIN, ISOFORM G"/>
    <property type="match status" value="1"/>
</dbReference>
<reference evidence="7 8" key="1">
    <citation type="submission" date="2020-08" db="EMBL/GenBank/DDBJ databases">
        <title>Sequencing the genomes of 1000 actinobacteria strains.</title>
        <authorList>
            <person name="Klenk H.-P."/>
        </authorList>
    </citation>
    <scope>NUCLEOTIDE SEQUENCE [LARGE SCALE GENOMIC DNA]</scope>
    <source>
        <strain evidence="7 8">DSM 43149</strain>
    </source>
</reference>
<dbReference type="SMART" id="SM00237">
    <property type="entry name" value="Calx_beta"/>
    <property type="match status" value="1"/>
</dbReference>
<dbReference type="GO" id="GO:0007154">
    <property type="term" value="P:cell communication"/>
    <property type="evidence" value="ECO:0007669"/>
    <property type="project" value="InterPro"/>
</dbReference>
<dbReference type="InterPro" id="IPR038081">
    <property type="entry name" value="CalX-like_sf"/>
</dbReference>
<accession>A0A7W7HUG6</accession>